<reference evidence="6 9" key="3">
    <citation type="submission" date="2014-08" db="EMBL/GenBank/DDBJ databases">
        <title>First Complete Genome Sequence of the Shellfish Pathogen Vibrio tubiashii.</title>
        <authorList>
            <person name="Richards G.P."/>
            <person name="Needleman D.S."/>
            <person name="Watson M.A."/>
            <person name="Bono J.L."/>
        </authorList>
    </citation>
    <scope>NUCLEOTIDE SEQUENCE [LARGE SCALE GENOMIC DNA]</scope>
    <source>
        <strain evidence="6 9">ATCC 19109</strain>
        <plasmid evidence="6">p48</plasmid>
        <plasmid evidence="9">Plasmid p48</plasmid>
    </source>
</reference>
<gene>
    <name evidence="6" type="ORF">IX91_25985</name>
    <name evidence="7" type="ORF">VITU9109_02657</name>
</gene>
<dbReference type="EMBL" id="AFWI01000154">
    <property type="protein sequence ID" value="EGU54439.1"/>
    <property type="molecule type" value="Genomic_DNA"/>
</dbReference>
<dbReference type="PATRIC" id="fig|1051646.9.peg.5068"/>
<protein>
    <submittedName>
        <fullName evidence="7">Conjugal transfer protein TraA</fullName>
    </submittedName>
    <submittedName>
        <fullName evidence="6">Conjugal transfer protein TrbL</fullName>
    </submittedName>
</protein>
<dbReference type="eggNOG" id="COG3704">
    <property type="taxonomic scope" value="Bacteria"/>
</dbReference>
<dbReference type="GO" id="GO:0030255">
    <property type="term" value="P:protein secretion by the type IV secretion system"/>
    <property type="evidence" value="ECO:0007669"/>
    <property type="project" value="InterPro"/>
</dbReference>
<keyword evidence="2 5" id="KW-0812">Transmembrane</keyword>
<feature type="transmembrane region" description="Helical" evidence="5">
    <location>
        <begin position="233"/>
        <end position="252"/>
    </location>
</feature>
<evidence type="ECO:0000256" key="3">
    <source>
        <dbReference type="ARBA" id="ARBA00022989"/>
    </source>
</evidence>
<evidence type="ECO:0000313" key="6">
    <source>
        <dbReference type="EMBL" id="AIW17510.1"/>
    </source>
</evidence>
<geneLocation type="plasmid" evidence="6 9">
    <name>p48</name>
</geneLocation>
<sequence length="318" mass="34304">MFETLFNFLDEVITKNISEMVVVFAQMLSPFMGVLVVTFFCYMGYQSLYDGQKDIYKEYFKAIISLALCAFVAFNTEWYQANVVPIVLYMGDDFAVGLLGAEAGSSAAALQAITNSMLEQNGMIWDTIDVSVTDGDSIVHFFLATGLIIISFMGFLPFIGISTAYLMVAKIMVSFLLVLAPLYVMFGFFPATRSMFKSWTGQALNYVLLSVIYPIAFNLFLQLIQVAGLDGNITATSVLLTFIIMFALILLATQIPTFTSALSGGIGINGLVGGIGATADSALNTMGNIYKGGEKGVGLAKQAKQWAADKGKGNISPG</sequence>
<proteinExistence type="predicted"/>
<dbReference type="Proteomes" id="UP000003836">
    <property type="component" value="Unassembled WGS sequence"/>
</dbReference>
<evidence type="ECO:0000256" key="1">
    <source>
        <dbReference type="ARBA" id="ARBA00004141"/>
    </source>
</evidence>
<evidence type="ECO:0000256" key="2">
    <source>
        <dbReference type="ARBA" id="ARBA00022692"/>
    </source>
</evidence>
<dbReference type="KEGG" id="vtu:IX91_25985"/>
<comment type="subcellular location">
    <subcellularLocation>
        <location evidence="1">Membrane</location>
        <topology evidence="1">Multi-pass membrane protein</topology>
    </subcellularLocation>
</comment>
<keyword evidence="4 5" id="KW-0472">Membrane</keyword>
<evidence type="ECO:0000313" key="9">
    <source>
        <dbReference type="Proteomes" id="UP000030071"/>
    </source>
</evidence>
<dbReference type="Pfam" id="PF04610">
    <property type="entry name" value="TrbL"/>
    <property type="match status" value="1"/>
</dbReference>
<dbReference type="EMBL" id="CP009359">
    <property type="protein sequence ID" value="AIW17510.1"/>
    <property type="molecule type" value="Genomic_DNA"/>
</dbReference>
<dbReference type="GeneID" id="23448177"/>
<dbReference type="InterPro" id="IPR007688">
    <property type="entry name" value="Conjugal_tfr_TrbL/VirB6"/>
</dbReference>
<name>F9T6N4_9VIBR</name>
<evidence type="ECO:0000256" key="5">
    <source>
        <dbReference type="SAM" id="Phobius"/>
    </source>
</evidence>
<evidence type="ECO:0000313" key="7">
    <source>
        <dbReference type="EMBL" id="EGU54439.1"/>
    </source>
</evidence>
<evidence type="ECO:0000313" key="8">
    <source>
        <dbReference type="Proteomes" id="UP000003836"/>
    </source>
</evidence>
<keyword evidence="3 5" id="KW-1133">Transmembrane helix</keyword>
<dbReference type="RefSeq" id="WP_004745230.1">
    <property type="nucleotide sequence ID" value="NZ_AFWI01000154.1"/>
</dbReference>
<dbReference type="GO" id="GO:0016020">
    <property type="term" value="C:membrane"/>
    <property type="evidence" value="ECO:0007669"/>
    <property type="project" value="UniProtKB-SubCell"/>
</dbReference>
<dbReference type="Proteomes" id="UP000030071">
    <property type="component" value="Plasmid p48"/>
</dbReference>
<keyword evidence="6" id="KW-0614">Plasmid</keyword>
<reference evidence="7 8" key="2">
    <citation type="journal article" date="2012" name="Int. J. Syst. Evol. Microbiol.">
        <title>Vibrio caribbeanicus sp. nov., isolated from the marine sponge Scleritoderma cyanea.</title>
        <authorList>
            <person name="Hoffmann M."/>
            <person name="Monday S.R."/>
            <person name="Allard M.W."/>
            <person name="Strain E.A."/>
            <person name="Whittaker P."/>
            <person name="Naum M."/>
            <person name="McCarthy P.J."/>
            <person name="Lopez J.V."/>
            <person name="Fischer M."/>
            <person name="Brown E.W."/>
        </authorList>
    </citation>
    <scope>NUCLEOTIDE SEQUENCE [LARGE SCALE GENOMIC DNA]</scope>
    <source>
        <strain evidence="7 8">ATCC 19109</strain>
    </source>
</reference>
<accession>F9T6N4</accession>
<dbReference type="HOGENOM" id="CLU_065797_2_0_6"/>
<evidence type="ECO:0000256" key="4">
    <source>
        <dbReference type="ARBA" id="ARBA00023136"/>
    </source>
</evidence>
<reference evidence="7" key="1">
    <citation type="submission" date="2011-08" db="EMBL/GenBank/DDBJ databases">
        <authorList>
            <person name="Hoffman M."/>
            <person name="Strain E.A."/>
            <person name="Brown E."/>
            <person name="Allard M.W."/>
        </authorList>
    </citation>
    <scope>NUCLEOTIDE SEQUENCE</scope>
    <source>
        <strain evidence="7">ATCC 19109</strain>
    </source>
</reference>
<feature type="transmembrane region" description="Helical" evidence="5">
    <location>
        <begin position="171"/>
        <end position="191"/>
    </location>
</feature>
<keyword evidence="8" id="KW-1185">Reference proteome</keyword>
<dbReference type="AlphaFoldDB" id="F9T6N4"/>
<feature type="transmembrane region" description="Helical" evidence="5">
    <location>
        <begin position="62"/>
        <end position="81"/>
    </location>
</feature>
<organism evidence="6 9">
    <name type="scientific">Vibrio tubiashii ATCC 19109</name>
    <dbReference type="NCBI Taxonomy" id="1051646"/>
    <lineage>
        <taxon>Bacteria</taxon>
        <taxon>Pseudomonadati</taxon>
        <taxon>Pseudomonadota</taxon>
        <taxon>Gammaproteobacteria</taxon>
        <taxon>Vibrionales</taxon>
        <taxon>Vibrionaceae</taxon>
        <taxon>Vibrio</taxon>
        <taxon>Vibrio oreintalis group</taxon>
    </lineage>
</organism>
<feature type="transmembrane region" description="Helical" evidence="5">
    <location>
        <begin position="20"/>
        <end position="42"/>
    </location>
</feature>
<feature type="transmembrane region" description="Helical" evidence="5">
    <location>
        <begin position="203"/>
        <end position="221"/>
    </location>
</feature>
<feature type="transmembrane region" description="Helical" evidence="5">
    <location>
        <begin position="138"/>
        <end position="159"/>
    </location>
</feature>